<proteinExistence type="predicted"/>
<dbReference type="SUPFAM" id="SSF47090">
    <property type="entry name" value="PGBD-like"/>
    <property type="match status" value="1"/>
</dbReference>
<reference evidence="2 3" key="1">
    <citation type="submission" date="2024-06" db="EMBL/GenBank/DDBJ databases">
        <title>The Natural Products Discovery Center: Release of the First 8490 Sequenced Strains for Exploring Actinobacteria Biosynthetic Diversity.</title>
        <authorList>
            <person name="Kalkreuter E."/>
            <person name="Kautsar S.A."/>
            <person name="Yang D."/>
            <person name="Bader C.D."/>
            <person name="Teijaro C.N."/>
            <person name="Fluegel L."/>
            <person name="Davis C.M."/>
            <person name="Simpson J.R."/>
            <person name="Lauterbach L."/>
            <person name="Steele A.D."/>
            <person name="Gui C."/>
            <person name="Meng S."/>
            <person name="Li G."/>
            <person name="Viehrig K."/>
            <person name="Ye F."/>
            <person name="Su P."/>
            <person name="Kiefer A.F."/>
            <person name="Nichols A."/>
            <person name="Cepeda A.J."/>
            <person name="Yan W."/>
            <person name="Fan B."/>
            <person name="Jiang Y."/>
            <person name="Adhikari A."/>
            <person name="Zheng C.-J."/>
            <person name="Schuster L."/>
            <person name="Cowan T.M."/>
            <person name="Smanski M.J."/>
            <person name="Chevrette M.G."/>
            <person name="De Carvalho L.P.S."/>
            <person name="Shen B."/>
        </authorList>
    </citation>
    <scope>NUCLEOTIDE SEQUENCE [LARGE SCALE GENOMIC DNA]</scope>
    <source>
        <strain evidence="2 3">NPDC006337</strain>
    </source>
</reference>
<evidence type="ECO:0000313" key="3">
    <source>
        <dbReference type="Proteomes" id="UP001550378"/>
    </source>
</evidence>
<feature type="domain" description="Peptidoglycan binding-like" evidence="1">
    <location>
        <begin position="2"/>
        <end position="54"/>
    </location>
</feature>
<dbReference type="InterPro" id="IPR002477">
    <property type="entry name" value="Peptidoglycan-bd-like"/>
</dbReference>
<dbReference type="Pfam" id="PF01471">
    <property type="entry name" value="PG_binding_1"/>
    <property type="match status" value="1"/>
</dbReference>
<accession>A0ABV2WCR7</accession>
<name>A0ABV2WCR7_9ACTN</name>
<evidence type="ECO:0000259" key="1">
    <source>
        <dbReference type="Pfam" id="PF01471"/>
    </source>
</evidence>
<evidence type="ECO:0000313" key="2">
    <source>
        <dbReference type="EMBL" id="MEU0711159.1"/>
    </source>
</evidence>
<protein>
    <submittedName>
        <fullName evidence="2">Peptidoglycan-binding domain-containing protein</fullName>
    </submittedName>
</protein>
<dbReference type="Gene3D" id="1.10.101.10">
    <property type="entry name" value="PGBD-like superfamily/PGBD"/>
    <property type="match status" value="1"/>
</dbReference>
<dbReference type="EMBL" id="JBEXZR010000032">
    <property type="protein sequence ID" value="MEU0711159.1"/>
    <property type="molecule type" value="Genomic_DNA"/>
</dbReference>
<dbReference type="InterPro" id="IPR036366">
    <property type="entry name" value="PGBDSf"/>
</dbReference>
<dbReference type="Proteomes" id="UP001550378">
    <property type="component" value="Unassembled WGS sequence"/>
</dbReference>
<comment type="caution">
    <text evidence="2">The sequence shown here is derived from an EMBL/GenBank/DDBJ whole genome shotgun (WGS) entry which is preliminary data.</text>
</comment>
<dbReference type="RefSeq" id="WP_359657142.1">
    <property type="nucleotide sequence ID" value="NZ_JBEXZO010000003.1"/>
</dbReference>
<keyword evidence="3" id="KW-1185">Reference proteome</keyword>
<gene>
    <name evidence="2" type="ORF">ABZ508_27745</name>
</gene>
<dbReference type="InterPro" id="IPR036365">
    <property type="entry name" value="PGBD-like_sf"/>
</dbReference>
<sequence>MELQHRLREAGLYDGPMNGRYNEDVEWGVGQYQQARELWSDGWGVYGPETREWLESETTGR</sequence>
<organism evidence="2 3">
    <name type="scientific">Streptomyces lavendulocolor</name>
    <dbReference type="NCBI Taxonomy" id="67316"/>
    <lineage>
        <taxon>Bacteria</taxon>
        <taxon>Bacillati</taxon>
        <taxon>Actinomycetota</taxon>
        <taxon>Actinomycetes</taxon>
        <taxon>Kitasatosporales</taxon>
        <taxon>Streptomycetaceae</taxon>
        <taxon>Streptomyces</taxon>
    </lineage>
</organism>